<comment type="caution">
    <text evidence="1">The sequence shown here is derived from an EMBL/GenBank/DDBJ whole genome shotgun (WGS) entry which is preliminary data.</text>
</comment>
<keyword evidence="2" id="KW-1185">Reference proteome</keyword>
<accession>A0A409WAA2</accession>
<name>A0A409WAA2_9AGAR</name>
<proteinExistence type="predicted"/>
<dbReference type="InParanoid" id="A0A409WAA2"/>
<evidence type="ECO:0008006" key="3">
    <source>
        <dbReference type="Google" id="ProtNLM"/>
    </source>
</evidence>
<dbReference type="AlphaFoldDB" id="A0A409WAA2"/>
<evidence type="ECO:0000313" key="2">
    <source>
        <dbReference type="Proteomes" id="UP000284706"/>
    </source>
</evidence>
<evidence type="ECO:0000313" key="1">
    <source>
        <dbReference type="EMBL" id="PPQ75447.1"/>
    </source>
</evidence>
<dbReference type="EMBL" id="NHYE01005259">
    <property type="protein sequence ID" value="PPQ75447.1"/>
    <property type="molecule type" value="Genomic_DNA"/>
</dbReference>
<protein>
    <recommendedName>
        <fullName evidence="3">F-box domain-containing protein</fullName>
    </recommendedName>
</protein>
<organism evidence="1 2">
    <name type="scientific">Gymnopilus dilepis</name>
    <dbReference type="NCBI Taxonomy" id="231916"/>
    <lineage>
        <taxon>Eukaryota</taxon>
        <taxon>Fungi</taxon>
        <taxon>Dikarya</taxon>
        <taxon>Basidiomycota</taxon>
        <taxon>Agaricomycotina</taxon>
        <taxon>Agaricomycetes</taxon>
        <taxon>Agaricomycetidae</taxon>
        <taxon>Agaricales</taxon>
        <taxon>Agaricineae</taxon>
        <taxon>Hymenogastraceae</taxon>
        <taxon>Gymnopilus</taxon>
    </lineage>
</organism>
<sequence>MLPPELEEEILSHLWNDTKALKSCALTRRSFRNPAQKLLYSEISLWFFSLEESTTSTLVDILDANPQLRHYVRRLEIIDSFREWLLNDSFILRVLLLLDNLQALVIESRPEDDSRYEDIAWPDSFLYTFLTIIHRSSLESLSMTDLPLELIKHGQHLTHLAVRQLSSQSLPAGSCTSCTEKLGLDTLDLPGFISPELVQLLPDVIQTERIRNLQAYTSGEIEEHHALWEILRPCAGRLKTLAFAPCEESDDYSAKEDPIVWSAFTSLRCLAIRVDFATGHADKEYEWPQRWEEFECYTWMFKVLDQLSSSNQCLEEIFLFLHFNIGKEIHYGDACYLWSKSIALVLDKSRFPCLKRLDAYFIDSTWFMNEFLLDCTKQLKHSQSQVNIQLYEFHSKFRRVSSDFMWSEVLPMLAWGDSSIDDI</sequence>
<reference evidence="1 2" key="1">
    <citation type="journal article" date="2018" name="Evol. Lett.">
        <title>Horizontal gene cluster transfer increased hallucinogenic mushroom diversity.</title>
        <authorList>
            <person name="Reynolds H.T."/>
            <person name="Vijayakumar V."/>
            <person name="Gluck-Thaler E."/>
            <person name="Korotkin H.B."/>
            <person name="Matheny P.B."/>
            <person name="Slot J.C."/>
        </authorList>
    </citation>
    <scope>NUCLEOTIDE SEQUENCE [LARGE SCALE GENOMIC DNA]</scope>
    <source>
        <strain evidence="1 2">SRW20</strain>
    </source>
</reference>
<dbReference type="OrthoDB" id="2788229at2759"/>
<gene>
    <name evidence="1" type="ORF">CVT26_016221</name>
</gene>
<dbReference type="Proteomes" id="UP000284706">
    <property type="component" value="Unassembled WGS sequence"/>
</dbReference>